<sequence length="226" mass="24398">MPALPSAPFRAVPEMRRSMVWPSGPIHPVLSSLVFLGRPRCRCASCRTTSCRSQPRSLYRLAMGGCHGCNTAGHRRSVAISDALPACRHGPKARCQTTGPQGEEADPRPAGCTGDAATRECHRQCPRDSLPRGDPASIAAWKGNALESSPSWNLDALWPQVRQALERLEPEYRQGPMDVLRYIVSQLNGQLHDDIEAALGGLSAMPPGGNPAVAATERRTGETSRE</sequence>
<dbReference type="EMBL" id="VLJN01000045">
    <property type="protein sequence ID" value="TWG80366.1"/>
    <property type="molecule type" value="Genomic_DNA"/>
</dbReference>
<comment type="caution">
    <text evidence="2">The sequence shown here is derived from an EMBL/GenBank/DDBJ whole genome shotgun (WGS) entry which is preliminary data.</text>
</comment>
<dbReference type="AlphaFoldDB" id="A0A562B5E2"/>
<dbReference type="Proteomes" id="UP000318141">
    <property type="component" value="Unassembled WGS sequence"/>
</dbReference>
<reference evidence="2 3" key="1">
    <citation type="submission" date="2019-07" db="EMBL/GenBank/DDBJ databases">
        <title>Genome sequencing of lignin-degrading bacterial isolates.</title>
        <authorList>
            <person name="Gladden J."/>
        </authorList>
    </citation>
    <scope>NUCLEOTIDE SEQUENCE [LARGE SCALE GENOMIC DNA]</scope>
    <source>
        <strain evidence="2 3">J11</strain>
    </source>
</reference>
<organism evidence="2 3">
    <name type="scientific">Cupriavidus gilardii J11</name>
    <dbReference type="NCBI Taxonomy" id="936133"/>
    <lineage>
        <taxon>Bacteria</taxon>
        <taxon>Pseudomonadati</taxon>
        <taxon>Pseudomonadota</taxon>
        <taxon>Betaproteobacteria</taxon>
        <taxon>Burkholderiales</taxon>
        <taxon>Burkholderiaceae</taxon>
        <taxon>Cupriavidus</taxon>
    </lineage>
</organism>
<accession>A0A562B5E2</accession>
<evidence type="ECO:0000313" key="2">
    <source>
        <dbReference type="EMBL" id="TWG80366.1"/>
    </source>
</evidence>
<proteinExistence type="predicted"/>
<evidence type="ECO:0000313" key="3">
    <source>
        <dbReference type="Proteomes" id="UP000318141"/>
    </source>
</evidence>
<feature type="compositionally biased region" description="Basic and acidic residues" evidence="1">
    <location>
        <begin position="216"/>
        <end position="226"/>
    </location>
</feature>
<evidence type="ECO:0000256" key="1">
    <source>
        <dbReference type="SAM" id="MobiDB-lite"/>
    </source>
</evidence>
<protein>
    <submittedName>
        <fullName evidence="2">Uncharacterized protein</fullName>
    </submittedName>
</protein>
<name>A0A562B5E2_9BURK</name>
<feature type="region of interest" description="Disordered" evidence="1">
    <location>
        <begin position="91"/>
        <end position="113"/>
    </location>
</feature>
<feature type="region of interest" description="Disordered" evidence="1">
    <location>
        <begin position="203"/>
        <end position="226"/>
    </location>
</feature>
<keyword evidence="3" id="KW-1185">Reference proteome</keyword>
<gene>
    <name evidence="2" type="ORF">L602_000500000120</name>
</gene>